<evidence type="ECO:0000256" key="2">
    <source>
        <dbReference type="ARBA" id="ARBA00022692"/>
    </source>
</evidence>
<dbReference type="RefSeq" id="WP_181610915.1">
    <property type="nucleotide sequence ID" value="NZ_BAABAM010000002.1"/>
</dbReference>
<organism evidence="6 7">
    <name type="scientific">Nonomuraea soli</name>
    <dbReference type="NCBI Taxonomy" id="1032476"/>
    <lineage>
        <taxon>Bacteria</taxon>
        <taxon>Bacillati</taxon>
        <taxon>Actinomycetota</taxon>
        <taxon>Actinomycetes</taxon>
        <taxon>Streptosporangiales</taxon>
        <taxon>Streptosporangiaceae</taxon>
        <taxon>Nonomuraea</taxon>
    </lineage>
</organism>
<feature type="transmembrane region" description="Helical" evidence="5">
    <location>
        <begin position="67"/>
        <end position="85"/>
    </location>
</feature>
<dbReference type="EMBL" id="JACDUR010000003">
    <property type="protein sequence ID" value="MBA2892208.1"/>
    <property type="molecule type" value="Genomic_DNA"/>
</dbReference>
<gene>
    <name evidence="6" type="ORF">HNR30_003549</name>
</gene>
<dbReference type="InterPro" id="IPR032808">
    <property type="entry name" value="DoxX"/>
</dbReference>
<protein>
    <recommendedName>
        <fullName evidence="8">DoxX family protein</fullName>
    </recommendedName>
</protein>
<dbReference type="Proteomes" id="UP000530928">
    <property type="component" value="Unassembled WGS sequence"/>
</dbReference>
<keyword evidence="4 5" id="KW-0472">Membrane</keyword>
<evidence type="ECO:0000256" key="1">
    <source>
        <dbReference type="ARBA" id="ARBA00004141"/>
    </source>
</evidence>
<evidence type="ECO:0000313" key="7">
    <source>
        <dbReference type="Proteomes" id="UP000530928"/>
    </source>
</evidence>
<keyword evidence="2 5" id="KW-0812">Transmembrane</keyword>
<feature type="transmembrane region" description="Helical" evidence="5">
    <location>
        <begin position="97"/>
        <end position="120"/>
    </location>
</feature>
<evidence type="ECO:0000313" key="6">
    <source>
        <dbReference type="EMBL" id="MBA2892208.1"/>
    </source>
</evidence>
<proteinExistence type="predicted"/>
<keyword evidence="7" id="KW-1185">Reference proteome</keyword>
<evidence type="ECO:0000256" key="3">
    <source>
        <dbReference type="ARBA" id="ARBA00022989"/>
    </source>
</evidence>
<dbReference type="Pfam" id="PF13564">
    <property type="entry name" value="DoxX_2"/>
    <property type="match status" value="1"/>
</dbReference>
<comment type="subcellular location">
    <subcellularLocation>
        <location evidence="1">Membrane</location>
        <topology evidence="1">Multi-pass membrane protein</topology>
    </subcellularLocation>
</comment>
<name>A0A7W0HQQ8_9ACTN</name>
<sequence>MALVVVSVILAGLLVYSAARKLSHREDVVRTYARVEVAESRLNLLAALLLAGAAGLVGGLAWAPLGLAAAITLACYFLVAVLFHVRARDLRNLPTPLVHLALAITVVVLTWTTEGVVLTWTSEGMVVGWTSMPFHE</sequence>
<accession>A0A7W0HQQ8</accession>
<evidence type="ECO:0008006" key="8">
    <source>
        <dbReference type="Google" id="ProtNLM"/>
    </source>
</evidence>
<keyword evidence="3 5" id="KW-1133">Transmembrane helix</keyword>
<evidence type="ECO:0000256" key="5">
    <source>
        <dbReference type="SAM" id="Phobius"/>
    </source>
</evidence>
<evidence type="ECO:0000256" key="4">
    <source>
        <dbReference type="ARBA" id="ARBA00023136"/>
    </source>
</evidence>
<comment type="caution">
    <text evidence="6">The sequence shown here is derived from an EMBL/GenBank/DDBJ whole genome shotgun (WGS) entry which is preliminary data.</text>
</comment>
<dbReference type="GO" id="GO:0016020">
    <property type="term" value="C:membrane"/>
    <property type="evidence" value="ECO:0007669"/>
    <property type="project" value="UniProtKB-SubCell"/>
</dbReference>
<dbReference type="AlphaFoldDB" id="A0A7W0HQQ8"/>
<feature type="transmembrane region" description="Helical" evidence="5">
    <location>
        <begin position="43"/>
        <end position="62"/>
    </location>
</feature>
<reference evidence="6 7" key="1">
    <citation type="submission" date="2020-07" db="EMBL/GenBank/DDBJ databases">
        <title>Genomic Encyclopedia of Type Strains, Phase IV (KMG-IV): sequencing the most valuable type-strain genomes for metagenomic binning, comparative biology and taxonomic classification.</title>
        <authorList>
            <person name="Goeker M."/>
        </authorList>
    </citation>
    <scope>NUCLEOTIDE SEQUENCE [LARGE SCALE GENOMIC DNA]</scope>
    <source>
        <strain evidence="6 7">DSM 45533</strain>
    </source>
</reference>